<gene>
    <name evidence="1" type="ORF">RF11_03556</name>
</gene>
<dbReference type="AlphaFoldDB" id="A0A0C2JIT7"/>
<dbReference type="Proteomes" id="UP000031668">
    <property type="component" value="Unassembled WGS sequence"/>
</dbReference>
<name>A0A0C2JIT7_THEKT</name>
<accession>A0A0C2JIT7</accession>
<organism evidence="1 2">
    <name type="scientific">Thelohanellus kitauei</name>
    <name type="common">Myxosporean</name>
    <dbReference type="NCBI Taxonomy" id="669202"/>
    <lineage>
        <taxon>Eukaryota</taxon>
        <taxon>Metazoa</taxon>
        <taxon>Cnidaria</taxon>
        <taxon>Myxozoa</taxon>
        <taxon>Myxosporea</taxon>
        <taxon>Bivalvulida</taxon>
        <taxon>Platysporina</taxon>
        <taxon>Myxobolidae</taxon>
        <taxon>Thelohanellus</taxon>
    </lineage>
</organism>
<proteinExistence type="predicted"/>
<reference evidence="1 2" key="1">
    <citation type="journal article" date="2014" name="Genome Biol. Evol.">
        <title>The genome of the myxosporean Thelohanellus kitauei shows adaptations to nutrient acquisition within its fish host.</title>
        <authorList>
            <person name="Yang Y."/>
            <person name="Xiong J."/>
            <person name="Zhou Z."/>
            <person name="Huo F."/>
            <person name="Miao W."/>
            <person name="Ran C."/>
            <person name="Liu Y."/>
            <person name="Zhang J."/>
            <person name="Feng J."/>
            <person name="Wang M."/>
            <person name="Wang M."/>
            <person name="Wang L."/>
            <person name="Yao B."/>
        </authorList>
    </citation>
    <scope>NUCLEOTIDE SEQUENCE [LARGE SCALE GENOMIC DNA]</scope>
    <source>
        <strain evidence="1">Wuqing</strain>
    </source>
</reference>
<protein>
    <submittedName>
        <fullName evidence="1">Uncharacterized protein</fullName>
    </submittedName>
</protein>
<evidence type="ECO:0000313" key="1">
    <source>
        <dbReference type="EMBL" id="KII69273.1"/>
    </source>
</evidence>
<dbReference type="EMBL" id="JWZT01002482">
    <property type="protein sequence ID" value="KII69273.1"/>
    <property type="molecule type" value="Genomic_DNA"/>
</dbReference>
<comment type="caution">
    <text evidence="1">The sequence shown here is derived from an EMBL/GenBank/DDBJ whole genome shotgun (WGS) entry which is preliminary data.</text>
</comment>
<evidence type="ECO:0000313" key="2">
    <source>
        <dbReference type="Proteomes" id="UP000031668"/>
    </source>
</evidence>
<keyword evidence="2" id="KW-1185">Reference proteome</keyword>
<sequence length="104" mass="11570">MEELYQIQMTVFDRNILFAIISKTSTQIFKEKLQRLDSGIKTIASKALQLEHDQATTLGGIVGTTHLARVSTNVGDTPITSALHRYPPAILRLGATREGTHFFE</sequence>